<comment type="cofactor">
    <cofactor evidence="6">
        <name>[2Fe-2S] cluster</name>
        <dbReference type="ChEBI" id="CHEBI:190135"/>
    </cofactor>
</comment>
<comment type="caution">
    <text evidence="9">The sequence shown here is derived from an EMBL/GenBank/DDBJ whole genome shotgun (WGS) entry which is preliminary data.</text>
</comment>
<feature type="transmembrane region" description="Helical" evidence="7">
    <location>
        <begin position="16"/>
        <end position="37"/>
    </location>
</feature>
<evidence type="ECO:0000256" key="5">
    <source>
        <dbReference type="ARBA" id="ARBA00023157"/>
    </source>
</evidence>
<dbReference type="Gene3D" id="2.102.10.10">
    <property type="entry name" value="Rieske [2Fe-2S] iron-sulphur domain"/>
    <property type="match status" value="1"/>
</dbReference>
<keyword evidence="10" id="KW-1185">Reference proteome</keyword>
<dbReference type="InterPro" id="IPR017941">
    <property type="entry name" value="Rieske_2Fe-2S"/>
</dbReference>
<proteinExistence type="predicted"/>
<dbReference type="GO" id="GO:0046872">
    <property type="term" value="F:metal ion binding"/>
    <property type="evidence" value="ECO:0007669"/>
    <property type="project" value="UniProtKB-KW"/>
</dbReference>
<evidence type="ECO:0000313" key="9">
    <source>
        <dbReference type="EMBL" id="PYE54454.1"/>
    </source>
</evidence>
<keyword evidence="7" id="KW-0812">Transmembrane</keyword>
<dbReference type="PANTHER" id="PTHR10134">
    <property type="entry name" value="CYTOCHROME B-C1 COMPLEX SUBUNIT RIESKE, MITOCHONDRIAL"/>
    <property type="match status" value="1"/>
</dbReference>
<dbReference type="OrthoDB" id="9767869at2"/>
<dbReference type="InterPro" id="IPR014349">
    <property type="entry name" value="Rieske_Fe-S_prot"/>
</dbReference>
<sequence length="220" mass="23704">MTKFKRVDPEISRRKFVNWALGISAGISGLGFLSIVGSARPANRQTPDKLGPVPGDILVHAEGEKTGQPVSVAELERNPVRAYPQGKDKSGKAFLRQGDQQTNLVGISKFPETELGTATNKQAAPQGIVAYSLVCQHLGCQVNWRNADQTLLCPCHSGDYDMRNGAKVLGGPPPRPLAQLPLRVDGDNLVVAATFLTPPYGVAEGDFEQYKQRVEEASKA</sequence>
<feature type="domain" description="Rieske" evidence="8">
    <location>
        <begin position="102"/>
        <end position="191"/>
    </location>
</feature>
<name>A0A318S6Q9_9DEIO</name>
<dbReference type="SUPFAM" id="SSF50022">
    <property type="entry name" value="ISP domain"/>
    <property type="match status" value="1"/>
</dbReference>
<keyword evidence="7" id="KW-1133">Transmembrane helix</keyword>
<dbReference type="GO" id="GO:0051537">
    <property type="term" value="F:2 iron, 2 sulfur cluster binding"/>
    <property type="evidence" value="ECO:0007669"/>
    <property type="project" value="UniProtKB-KW"/>
</dbReference>
<dbReference type="CDD" id="cd03467">
    <property type="entry name" value="Rieske"/>
    <property type="match status" value="1"/>
</dbReference>
<dbReference type="InterPro" id="IPR005805">
    <property type="entry name" value="Rieske_Fe-S_prot_C"/>
</dbReference>
<dbReference type="Pfam" id="PF00355">
    <property type="entry name" value="Rieske"/>
    <property type="match status" value="1"/>
</dbReference>
<dbReference type="GO" id="GO:0016020">
    <property type="term" value="C:membrane"/>
    <property type="evidence" value="ECO:0007669"/>
    <property type="project" value="InterPro"/>
</dbReference>
<evidence type="ECO:0000256" key="1">
    <source>
        <dbReference type="ARBA" id="ARBA00022714"/>
    </source>
</evidence>
<evidence type="ECO:0000256" key="4">
    <source>
        <dbReference type="ARBA" id="ARBA00023014"/>
    </source>
</evidence>
<keyword evidence="2" id="KW-0479">Metal-binding</keyword>
<dbReference type="InterPro" id="IPR036922">
    <property type="entry name" value="Rieske_2Fe-2S_sf"/>
</dbReference>
<evidence type="ECO:0000256" key="3">
    <source>
        <dbReference type="ARBA" id="ARBA00023004"/>
    </source>
</evidence>
<keyword evidence="7" id="KW-0472">Membrane</keyword>
<accession>A0A318S6Q9</accession>
<dbReference type="EMBL" id="QJSX01000005">
    <property type="protein sequence ID" value="PYE54454.1"/>
    <property type="molecule type" value="Genomic_DNA"/>
</dbReference>
<evidence type="ECO:0000256" key="7">
    <source>
        <dbReference type="SAM" id="Phobius"/>
    </source>
</evidence>
<dbReference type="PRINTS" id="PR00162">
    <property type="entry name" value="RIESKE"/>
</dbReference>
<gene>
    <name evidence="9" type="ORF">DES52_10591</name>
</gene>
<protein>
    <submittedName>
        <fullName evidence="9">Menaquinol-cytochrome c reductase iron-sulfur subunit</fullName>
    </submittedName>
</protein>
<evidence type="ECO:0000256" key="6">
    <source>
        <dbReference type="ARBA" id="ARBA00034078"/>
    </source>
</evidence>
<dbReference type="RefSeq" id="WP_110886240.1">
    <property type="nucleotide sequence ID" value="NZ_QJSX01000005.1"/>
</dbReference>
<dbReference type="Proteomes" id="UP000248326">
    <property type="component" value="Unassembled WGS sequence"/>
</dbReference>
<keyword evidence="4" id="KW-0411">Iron-sulfur</keyword>
<keyword evidence="5" id="KW-1015">Disulfide bond</keyword>
<evidence type="ECO:0000259" key="8">
    <source>
        <dbReference type="PROSITE" id="PS51296"/>
    </source>
</evidence>
<dbReference type="PROSITE" id="PS51296">
    <property type="entry name" value="RIESKE"/>
    <property type="match status" value="1"/>
</dbReference>
<dbReference type="AlphaFoldDB" id="A0A318S6Q9"/>
<organism evidence="9 10">
    <name type="scientific">Deinococcus yavapaiensis KR-236</name>
    <dbReference type="NCBI Taxonomy" id="694435"/>
    <lineage>
        <taxon>Bacteria</taxon>
        <taxon>Thermotogati</taxon>
        <taxon>Deinococcota</taxon>
        <taxon>Deinococci</taxon>
        <taxon>Deinococcales</taxon>
        <taxon>Deinococcaceae</taxon>
        <taxon>Deinococcus</taxon>
    </lineage>
</organism>
<evidence type="ECO:0000256" key="2">
    <source>
        <dbReference type="ARBA" id="ARBA00022723"/>
    </source>
</evidence>
<reference evidence="9 10" key="1">
    <citation type="submission" date="2018-06" db="EMBL/GenBank/DDBJ databases">
        <title>Genomic Encyclopedia of Type Strains, Phase IV (KMG-IV): sequencing the most valuable type-strain genomes for metagenomic binning, comparative biology and taxonomic classification.</title>
        <authorList>
            <person name="Goeker M."/>
        </authorList>
    </citation>
    <scope>NUCLEOTIDE SEQUENCE [LARGE SCALE GENOMIC DNA]</scope>
    <source>
        <strain evidence="9 10">DSM 18048</strain>
    </source>
</reference>
<evidence type="ECO:0000313" key="10">
    <source>
        <dbReference type="Proteomes" id="UP000248326"/>
    </source>
</evidence>
<keyword evidence="3" id="KW-0408">Iron</keyword>
<keyword evidence="1" id="KW-0001">2Fe-2S</keyword>